<keyword evidence="2 4" id="KW-0195">Cyclin</keyword>
<evidence type="ECO:0000256" key="2">
    <source>
        <dbReference type="ARBA" id="ARBA00023127"/>
    </source>
</evidence>
<evidence type="ECO:0000256" key="3">
    <source>
        <dbReference type="ARBA" id="ARBA00023306"/>
    </source>
</evidence>
<dbReference type="AlphaFoldDB" id="A0AAD5U9D3"/>
<dbReference type="InterPro" id="IPR036915">
    <property type="entry name" value="Cyclin-like_sf"/>
</dbReference>
<feature type="domain" description="Cyclin-like" evidence="6">
    <location>
        <begin position="748"/>
        <end position="837"/>
    </location>
</feature>
<dbReference type="Gene3D" id="1.10.472.10">
    <property type="entry name" value="Cyclin-like"/>
    <property type="match status" value="2"/>
</dbReference>
<keyword evidence="1" id="KW-0132">Cell division</keyword>
<dbReference type="FunFam" id="1.10.472.10:FF:000001">
    <property type="entry name" value="G2/mitotic-specific cyclin"/>
    <property type="match status" value="1"/>
</dbReference>
<evidence type="ECO:0000259" key="6">
    <source>
        <dbReference type="SMART" id="SM00385"/>
    </source>
</evidence>
<dbReference type="SUPFAM" id="SSF58022">
    <property type="entry name" value="XRCC4, C-terminal oligomerization domain"/>
    <property type="match status" value="1"/>
</dbReference>
<dbReference type="InterPro" id="IPR004367">
    <property type="entry name" value="Cyclin_C-dom"/>
</dbReference>
<evidence type="ECO:0000259" key="7">
    <source>
        <dbReference type="SMART" id="SM01332"/>
    </source>
</evidence>
<dbReference type="InterPro" id="IPR048258">
    <property type="entry name" value="Cyclins_cyclin-box"/>
</dbReference>
<accession>A0AAD5U9D3</accession>
<dbReference type="Proteomes" id="UP001211065">
    <property type="component" value="Unassembled WGS sequence"/>
</dbReference>
<dbReference type="PROSITE" id="PS00292">
    <property type="entry name" value="CYCLINS"/>
    <property type="match status" value="1"/>
</dbReference>
<feature type="compositionally biased region" description="Basic and acidic residues" evidence="5">
    <location>
        <begin position="315"/>
        <end position="328"/>
    </location>
</feature>
<comment type="caution">
    <text evidence="8">The sequence shown here is derived from an EMBL/GenBank/DDBJ whole genome shotgun (WGS) entry which is preliminary data.</text>
</comment>
<organism evidence="8 9">
    <name type="scientific">Clydaea vesicula</name>
    <dbReference type="NCBI Taxonomy" id="447962"/>
    <lineage>
        <taxon>Eukaryota</taxon>
        <taxon>Fungi</taxon>
        <taxon>Fungi incertae sedis</taxon>
        <taxon>Chytridiomycota</taxon>
        <taxon>Chytridiomycota incertae sedis</taxon>
        <taxon>Chytridiomycetes</taxon>
        <taxon>Lobulomycetales</taxon>
        <taxon>Lobulomycetaceae</taxon>
        <taxon>Clydaea</taxon>
    </lineage>
</organism>
<feature type="domain" description="Cyclin C-terminal" evidence="7">
    <location>
        <begin position="846"/>
        <end position="962"/>
    </location>
</feature>
<feature type="domain" description="Cyclin-like" evidence="6">
    <location>
        <begin position="850"/>
        <end position="937"/>
    </location>
</feature>
<dbReference type="Pfam" id="PF02984">
    <property type="entry name" value="Cyclin_C"/>
    <property type="match status" value="1"/>
</dbReference>
<name>A0AAD5U9D3_9FUNG</name>
<dbReference type="PANTHER" id="PTHR10177">
    <property type="entry name" value="CYCLINS"/>
    <property type="match status" value="1"/>
</dbReference>
<comment type="similarity">
    <text evidence="4">Belongs to the cyclin family.</text>
</comment>
<evidence type="ECO:0000256" key="1">
    <source>
        <dbReference type="ARBA" id="ARBA00022618"/>
    </source>
</evidence>
<dbReference type="Pfam" id="PF00134">
    <property type="entry name" value="Cyclin_N"/>
    <property type="match status" value="1"/>
</dbReference>
<gene>
    <name evidence="8" type="ORF">HK099_004698</name>
</gene>
<dbReference type="SUPFAM" id="SSF47954">
    <property type="entry name" value="Cyclin-like"/>
    <property type="match status" value="2"/>
</dbReference>
<dbReference type="InterPro" id="IPR006671">
    <property type="entry name" value="Cyclin_N"/>
</dbReference>
<protein>
    <recommendedName>
        <fullName evidence="10">Cyclin N-terminal domain-containing protein</fullName>
    </recommendedName>
</protein>
<proteinExistence type="inferred from homology"/>
<dbReference type="SMART" id="SM00385">
    <property type="entry name" value="CYCLIN"/>
    <property type="match status" value="2"/>
</dbReference>
<dbReference type="SMART" id="SM01332">
    <property type="entry name" value="Cyclin_C"/>
    <property type="match status" value="1"/>
</dbReference>
<dbReference type="InterPro" id="IPR039361">
    <property type="entry name" value="Cyclin"/>
</dbReference>
<dbReference type="GO" id="GO:0051301">
    <property type="term" value="P:cell division"/>
    <property type="evidence" value="ECO:0007669"/>
    <property type="project" value="UniProtKB-KW"/>
</dbReference>
<sequence length="971" mass="112742">MEAFFVKSNNVEEGNDVFVKTMWKTTIFNTINVEALRTSEENYIFLIEITTIDKFWKCKLSYEEIVDLSLNTDQSVKEFLEYTLNCFQGEDIKSQGKEEYFKTFVNFSINQILPSELEWGYIFEDSRFVLGHIEVESEDTVENKQNLTSWIDAFITEHKLLKASLFIAIYIYPFVSEKVKKLEVSLDKCEVKKNEVLKTFQKSVEEKGNEEELIFLKFKEVLNLKKMKIKELQFALKYSNGYVIKIINHFLIKHFTEKEVKIENDSKYLKRKREHSPKIKYETNDNALGLDYQSNAKIDDARMLANKGDSFSNTIEHDSENKINHTEIPDEPNIDTPQSGRLKRSESPPRFLSNQKLLIPQRKRKFRRITIQEANDPNEANNGSIKLRMANFLSTGIGSIKHVNFIFDFFQKHSREVKGVMITSANHTRKRSVPIDRNVEDDQYEVRERDRERAMRVTFAQSSSTTSAYVSKYHTKRVALSDIDNKIVNKEEKNLSTRLLVKKKEEQQKKNLRILSLKNRNSSVSQSNIINKATCTKLQENNFNAHCKTSYKSVNNENMMPVEKNEVVPMKIDQRGFQNTTIIKKASNETSAPLNESLVAQVITNKKTFVAQVNAKKKNFIDVTANSRKQPDTTKAIRYKSPSKYGNTYKSIKPKQYKNALTPPLTEKEENTLVDLNNEYSMMDNDVTVVENRCINSKIALKKGETFLEYSDEIFSYWKELELERIPDANYIMLHPELKWEMRRILVGWLAKIHKFCNFEPDTLFLSVNIVDRVMSYQGKGRAAVGLSKYQLVGIVSFLIAAKYEEIKVPSVRELLFLVENVYTEHEILFTERWILKILNFEVGFVSPLNFLCKFSQIDNNDLAVLTLSKYILEVALVDEGFVSVCSSLISASSFYLAHRILQKNWSADHLLATGYCQLKLDITSSGLFQIFLNNNQRDHHFVIFEKYALEEYHGASVYVQEIIEKIKVCT</sequence>
<dbReference type="InterPro" id="IPR013763">
    <property type="entry name" value="Cyclin-like_dom"/>
</dbReference>
<evidence type="ECO:0000256" key="4">
    <source>
        <dbReference type="RuleBase" id="RU000383"/>
    </source>
</evidence>
<evidence type="ECO:0000313" key="9">
    <source>
        <dbReference type="Proteomes" id="UP001211065"/>
    </source>
</evidence>
<reference evidence="8" key="1">
    <citation type="submission" date="2020-05" db="EMBL/GenBank/DDBJ databases">
        <title>Phylogenomic resolution of chytrid fungi.</title>
        <authorList>
            <person name="Stajich J.E."/>
            <person name="Amses K."/>
            <person name="Simmons R."/>
            <person name="Seto K."/>
            <person name="Myers J."/>
            <person name="Bonds A."/>
            <person name="Quandt C.A."/>
            <person name="Barry K."/>
            <person name="Liu P."/>
            <person name="Grigoriev I."/>
            <person name="Longcore J.E."/>
            <person name="James T.Y."/>
        </authorList>
    </citation>
    <scope>NUCLEOTIDE SEQUENCE</scope>
    <source>
        <strain evidence="8">JEL0476</strain>
    </source>
</reference>
<evidence type="ECO:0000256" key="5">
    <source>
        <dbReference type="SAM" id="MobiDB-lite"/>
    </source>
</evidence>
<keyword evidence="3" id="KW-0131">Cell cycle</keyword>
<dbReference type="EMBL" id="JADGJW010000034">
    <property type="protein sequence ID" value="KAJ3226522.1"/>
    <property type="molecule type" value="Genomic_DNA"/>
</dbReference>
<feature type="region of interest" description="Disordered" evidence="5">
    <location>
        <begin position="310"/>
        <end position="353"/>
    </location>
</feature>
<evidence type="ECO:0008006" key="10">
    <source>
        <dbReference type="Google" id="ProtNLM"/>
    </source>
</evidence>
<evidence type="ECO:0000313" key="8">
    <source>
        <dbReference type="EMBL" id="KAJ3226522.1"/>
    </source>
</evidence>
<keyword evidence="9" id="KW-1185">Reference proteome</keyword>